<evidence type="ECO:0000313" key="3">
    <source>
        <dbReference type="Proteomes" id="UP000094526"/>
    </source>
</evidence>
<feature type="compositionally biased region" description="Basic and acidic residues" evidence="1">
    <location>
        <begin position="19"/>
        <end position="30"/>
    </location>
</feature>
<dbReference type="VEuPathDB" id="FungiDB:G647_08154"/>
<dbReference type="EMBL" id="LGRB01000012">
    <property type="protein sequence ID" value="OCT47988.1"/>
    <property type="molecule type" value="Genomic_DNA"/>
</dbReference>
<sequence>MASSGMPRIHPAEMTLAEKFPDIPETHDDDNISQGVSEPPLPPYSSTTSDPKSQIDTETHDDNLHLQAITMTRTPVVQRPVDAAAKRDDDLRRARNPQQPPMLTQVAWAAVEAWNNHIRNLNFPKFMYHLVSSMWLCFILYLTWCLLPIHGHWSLTGQSDKVPHQASDLNNYFNDFQGYSECNIRMADLYAPLGHDASQVSHDGYCARRKDLLEAMSSGGRVGFDAPYFPRGSQSQPTNLLSLNHLTCYPLGCHYRWYSVEEICMILERFSAVIFVGDDSLQAIYTGLNILLRRDLSHGAVKTWEMDQHTRRQCSCDNQFMSTSCATHLVKSSDDLGRTTTTAARKGKIETPYLCGARTPHAFLRVTSSPAPQSAIDKFKALAPREKRSNYHPVPVILALSPATVNAEAAVSSLQEFLALADQSHRKTPMLWIGPPASGHTEIRGRKGNQEIWDFDRQLRQVAEDHDVEVLGMWNATVQANSWDGVRFGEKVALTQAMMVVNWLARLESS</sequence>
<accession>A0A1C1CHK5</accession>
<proteinExistence type="predicted"/>
<keyword evidence="3" id="KW-1185">Reference proteome</keyword>
<protein>
    <submittedName>
        <fullName evidence="2">Uncharacterized protein</fullName>
    </submittedName>
</protein>
<dbReference type="eggNOG" id="ENOG502SNF8">
    <property type="taxonomic scope" value="Eukaryota"/>
</dbReference>
<feature type="compositionally biased region" description="Basic and acidic residues" evidence="1">
    <location>
        <begin position="84"/>
        <end position="93"/>
    </location>
</feature>
<dbReference type="AlphaFoldDB" id="A0A1C1CHK5"/>
<feature type="region of interest" description="Disordered" evidence="1">
    <location>
        <begin position="77"/>
        <end position="99"/>
    </location>
</feature>
<dbReference type="Proteomes" id="UP000094526">
    <property type="component" value="Unassembled WGS sequence"/>
</dbReference>
<comment type="caution">
    <text evidence="2">The sequence shown here is derived from an EMBL/GenBank/DDBJ whole genome shotgun (WGS) entry which is preliminary data.</text>
</comment>
<evidence type="ECO:0000313" key="2">
    <source>
        <dbReference type="EMBL" id="OCT47988.1"/>
    </source>
</evidence>
<feature type="region of interest" description="Disordered" evidence="1">
    <location>
        <begin position="1"/>
        <end position="57"/>
    </location>
</feature>
<dbReference type="OrthoDB" id="5373426at2759"/>
<gene>
    <name evidence="2" type="ORF">CLCR_04043</name>
</gene>
<dbReference type="SUPFAM" id="SSF52266">
    <property type="entry name" value="SGNH hydrolase"/>
    <property type="match status" value="1"/>
</dbReference>
<name>A0A1C1CHK5_9EURO</name>
<evidence type="ECO:0000256" key="1">
    <source>
        <dbReference type="SAM" id="MobiDB-lite"/>
    </source>
</evidence>
<dbReference type="VEuPathDB" id="FungiDB:CLCR_04043"/>
<dbReference type="STRING" id="86049.A0A1C1CHK5"/>
<organism evidence="2 3">
    <name type="scientific">Cladophialophora carrionii</name>
    <dbReference type="NCBI Taxonomy" id="86049"/>
    <lineage>
        <taxon>Eukaryota</taxon>
        <taxon>Fungi</taxon>
        <taxon>Dikarya</taxon>
        <taxon>Ascomycota</taxon>
        <taxon>Pezizomycotina</taxon>
        <taxon>Eurotiomycetes</taxon>
        <taxon>Chaetothyriomycetidae</taxon>
        <taxon>Chaetothyriales</taxon>
        <taxon>Herpotrichiellaceae</taxon>
        <taxon>Cladophialophora</taxon>
    </lineage>
</organism>
<reference evidence="3" key="1">
    <citation type="submission" date="2015-07" db="EMBL/GenBank/DDBJ databases">
        <authorList>
            <person name="Teixeira M.M."/>
            <person name="Souza R.C."/>
            <person name="Almeida L.G."/>
            <person name="Vicente V.A."/>
            <person name="de Hoog S."/>
            <person name="Bocca A.L."/>
            <person name="de Almeida S.R."/>
            <person name="Vasconcelos A.T."/>
            <person name="Felipe M.S."/>
        </authorList>
    </citation>
    <scope>NUCLEOTIDE SEQUENCE [LARGE SCALE GENOMIC DNA]</scope>
    <source>
        <strain evidence="3">KSF</strain>
    </source>
</reference>